<gene>
    <name evidence="1" type="ORF">SAMN05216233_102308</name>
</gene>
<evidence type="ECO:0000313" key="1">
    <source>
        <dbReference type="EMBL" id="SCX96081.1"/>
    </source>
</evidence>
<dbReference type="Proteomes" id="UP000198870">
    <property type="component" value="Unassembled WGS sequence"/>
</dbReference>
<accession>A0A1G5C128</accession>
<evidence type="ECO:0000313" key="2">
    <source>
        <dbReference type="Proteomes" id="UP000198870"/>
    </source>
</evidence>
<reference evidence="1 2" key="1">
    <citation type="submission" date="2016-10" db="EMBL/GenBank/DDBJ databases">
        <authorList>
            <person name="de Groot N.N."/>
        </authorList>
    </citation>
    <scope>NUCLEOTIDE SEQUENCE [LARGE SCALE GENOMIC DNA]</scope>
    <source>
        <strain evidence="1 2">AA1</strain>
    </source>
</reference>
<dbReference type="EMBL" id="FMUX01000002">
    <property type="protein sequence ID" value="SCX96081.1"/>
    <property type="molecule type" value="Genomic_DNA"/>
</dbReference>
<dbReference type="RefSeq" id="WP_254781976.1">
    <property type="nucleotide sequence ID" value="NZ_FMUX01000002.1"/>
</dbReference>
<dbReference type="AlphaFoldDB" id="A0A1G5C128"/>
<organism evidence="1 2">
    <name type="scientific">Desulfoluna spongiiphila</name>
    <dbReference type="NCBI Taxonomy" id="419481"/>
    <lineage>
        <taxon>Bacteria</taxon>
        <taxon>Pseudomonadati</taxon>
        <taxon>Thermodesulfobacteriota</taxon>
        <taxon>Desulfobacteria</taxon>
        <taxon>Desulfobacterales</taxon>
        <taxon>Desulfolunaceae</taxon>
        <taxon>Desulfoluna</taxon>
    </lineage>
</organism>
<dbReference type="STRING" id="419481.SAMN05216233_102308"/>
<sequence length="413" mass="43604">MMKISKSNESSGILGITGHVGAGHVHTNFGFVQDDSAGFAVIACLLRKAFPVRTTISSVEADIDTGIVTVRTEGGGIGTARARRGITPFEATLARLAIGMDAIYSQTVACTAFGRIYGQGVLELPVALQTATCLAVVNTFEKNYPGQFVTGAEDMPGKVGKVIGTVLEIDDIPVSVMAIINASEGGLGPDEDLEGNIMLGDKGRALKELGLDALPTIILESKAYAPAVFKDNREEMFWVRMNKEVDNPTVFNALIEGIRAAGLPCTHSDTAFPRGTGDMEKATRELGERIAALGTALAAASTAREKVSLVGELATIVSQDAGGVTFMSSDLHNLVGGGGIMPGMCAVLSMVVSEQTVKTWKIPAFTAQDADHYLAILEKAVPVLADGIDQAKKEMTERSAFKEEAFAFLYPEK</sequence>
<protein>
    <submittedName>
        <fullName evidence="1">Uncharacterized protein</fullName>
    </submittedName>
</protein>
<keyword evidence="2" id="KW-1185">Reference proteome</keyword>
<proteinExistence type="predicted"/>
<name>A0A1G5C128_9BACT</name>